<keyword evidence="4" id="KW-1185">Reference proteome</keyword>
<dbReference type="AlphaFoldDB" id="A0A9E6RFR3"/>
<dbReference type="InterPro" id="IPR050266">
    <property type="entry name" value="AB_hydrolase_sf"/>
</dbReference>
<dbReference type="EMBL" id="CP081869">
    <property type="protein sequence ID" value="QZO00127.1"/>
    <property type="molecule type" value="Genomic_DNA"/>
</dbReference>
<dbReference type="SUPFAM" id="SSF53474">
    <property type="entry name" value="alpha/beta-Hydrolases"/>
    <property type="match status" value="1"/>
</dbReference>
<evidence type="ECO:0000259" key="2">
    <source>
        <dbReference type="Pfam" id="PF00561"/>
    </source>
</evidence>
<dbReference type="RefSeq" id="WP_261403277.1">
    <property type="nucleotide sequence ID" value="NZ_CP081869.1"/>
</dbReference>
<dbReference type="GO" id="GO:0016020">
    <property type="term" value="C:membrane"/>
    <property type="evidence" value="ECO:0007669"/>
    <property type="project" value="TreeGrafter"/>
</dbReference>
<evidence type="ECO:0000256" key="1">
    <source>
        <dbReference type="ARBA" id="ARBA00022801"/>
    </source>
</evidence>
<evidence type="ECO:0000313" key="4">
    <source>
        <dbReference type="Proteomes" id="UP000825701"/>
    </source>
</evidence>
<proteinExistence type="predicted"/>
<gene>
    <name evidence="3" type="ORF">K6K41_26855</name>
</gene>
<accession>A0A9E6RFR3</accession>
<dbReference type="GO" id="GO:0016787">
    <property type="term" value="F:hydrolase activity"/>
    <property type="evidence" value="ECO:0007669"/>
    <property type="project" value="UniProtKB-KW"/>
</dbReference>
<dbReference type="PANTHER" id="PTHR43798:SF31">
    <property type="entry name" value="AB HYDROLASE SUPERFAMILY PROTEIN YCLE"/>
    <property type="match status" value="1"/>
</dbReference>
<name>A0A9E6RFR3_9HYPH</name>
<dbReference type="InterPro" id="IPR000073">
    <property type="entry name" value="AB_hydrolase_1"/>
</dbReference>
<dbReference type="Gene3D" id="3.40.50.1820">
    <property type="entry name" value="alpha/beta hydrolase"/>
    <property type="match status" value="1"/>
</dbReference>
<protein>
    <submittedName>
        <fullName evidence="3">Alpha/beta hydrolase</fullName>
    </submittedName>
</protein>
<dbReference type="Proteomes" id="UP000825701">
    <property type="component" value="Chromosome"/>
</dbReference>
<dbReference type="KEGG" id="cmet:K6K41_26855"/>
<dbReference type="PANTHER" id="PTHR43798">
    <property type="entry name" value="MONOACYLGLYCEROL LIPASE"/>
    <property type="match status" value="1"/>
</dbReference>
<keyword evidence="1 3" id="KW-0378">Hydrolase</keyword>
<feature type="domain" description="AB hydrolase-1" evidence="2">
    <location>
        <begin position="35"/>
        <end position="275"/>
    </location>
</feature>
<evidence type="ECO:0000313" key="3">
    <source>
        <dbReference type="EMBL" id="QZO00127.1"/>
    </source>
</evidence>
<dbReference type="Pfam" id="PF00561">
    <property type="entry name" value="Abhydrolase_1"/>
    <property type="match status" value="1"/>
</dbReference>
<reference evidence="3" key="1">
    <citation type="submission" date="2021-08" db="EMBL/GenBank/DDBJ databases">
        <authorList>
            <person name="Zhang H."/>
            <person name="Xu M."/>
            <person name="Yu Z."/>
            <person name="Yang L."/>
            <person name="Cai Y."/>
        </authorList>
    </citation>
    <scope>NUCLEOTIDE SEQUENCE</scope>
    <source>
        <strain evidence="3">CHL1</strain>
    </source>
</reference>
<organism evidence="3 4">
    <name type="scientific">Chenggangzhangella methanolivorans</name>
    <dbReference type="NCBI Taxonomy" id="1437009"/>
    <lineage>
        <taxon>Bacteria</taxon>
        <taxon>Pseudomonadati</taxon>
        <taxon>Pseudomonadota</taxon>
        <taxon>Alphaproteobacteria</taxon>
        <taxon>Hyphomicrobiales</taxon>
        <taxon>Methylopilaceae</taxon>
        <taxon>Chenggangzhangella</taxon>
    </lineage>
</organism>
<sequence length="292" mass="31771">MTDSVVSTEDRFVTVPDGLKLHVRDWRPAAHRGAPVVCLPGLARTLDDFVLLAERLSAQGRRVIAISARGRGLSERDPDPARYQLKTESEDVLATLDAIGVDAAHVVGTSRGGLHAMTIAALRPSALRSVVLNDIGPVVETEGLKRIREGLARHQAPRDFAHGARLLAMAYAERFPALTAQDFDRWARRAWRSAPTGLEPACDPALMRIFEGVDLDRPTPAIWPVFDLLAGVPLMVVRGEHSDILSAETVRAMTERRPLTVVTTPGQGHAPLLEDEPTMSAIARFLDEADPA</sequence>
<dbReference type="InterPro" id="IPR029058">
    <property type="entry name" value="AB_hydrolase_fold"/>
</dbReference>